<reference evidence="3" key="1">
    <citation type="journal article" date="2019" name="Int. J. Syst. Evol. Microbiol.">
        <title>The Global Catalogue of Microorganisms (GCM) 10K type strain sequencing project: providing services to taxonomists for standard genome sequencing and annotation.</title>
        <authorList>
            <consortium name="The Broad Institute Genomics Platform"/>
            <consortium name="The Broad Institute Genome Sequencing Center for Infectious Disease"/>
            <person name="Wu L."/>
            <person name="Ma J."/>
        </authorList>
    </citation>
    <scope>NUCLEOTIDE SEQUENCE [LARGE SCALE GENOMIC DNA]</scope>
    <source>
        <strain evidence="3">JCM 18303</strain>
    </source>
</reference>
<feature type="transmembrane region" description="Helical" evidence="1">
    <location>
        <begin position="115"/>
        <end position="140"/>
    </location>
</feature>
<evidence type="ECO:0008006" key="4">
    <source>
        <dbReference type="Google" id="ProtNLM"/>
    </source>
</evidence>
<protein>
    <recommendedName>
        <fullName evidence="4">Carotenoid biosynthesis protein</fullName>
    </recommendedName>
</protein>
<organism evidence="2 3">
    <name type="scientific">Pseudonocardia eucalypti</name>
    <dbReference type="NCBI Taxonomy" id="648755"/>
    <lineage>
        <taxon>Bacteria</taxon>
        <taxon>Bacillati</taxon>
        <taxon>Actinomycetota</taxon>
        <taxon>Actinomycetes</taxon>
        <taxon>Pseudonocardiales</taxon>
        <taxon>Pseudonocardiaceae</taxon>
        <taxon>Pseudonocardia</taxon>
    </lineage>
</organism>
<dbReference type="EMBL" id="BAABJP010000015">
    <property type="protein sequence ID" value="GAA5157915.1"/>
    <property type="molecule type" value="Genomic_DNA"/>
</dbReference>
<proteinExistence type="predicted"/>
<keyword evidence="1" id="KW-0812">Transmembrane</keyword>
<feature type="transmembrane region" description="Helical" evidence="1">
    <location>
        <begin position="32"/>
        <end position="51"/>
    </location>
</feature>
<keyword evidence="1" id="KW-0472">Membrane</keyword>
<comment type="caution">
    <text evidence="2">The sequence shown here is derived from an EMBL/GenBank/DDBJ whole genome shotgun (WGS) entry which is preliminary data.</text>
</comment>
<evidence type="ECO:0000256" key="1">
    <source>
        <dbReference type="SAM" id="Phobius"/>
    </source>
</evidence>
<feature type="transmembrane region" description="Helical" evidence="1">
    <location>
        <begin position="152"/>
        <end position="172"/>
    </location>
</feature>
<feature type="transmembrane region" description="Helical" evidence="1">
    <location>
        <begin position="184"/>
        <end position="210"/>
    </location>
</feature>
<dbReference type="RefSeq" id="WP_185059213.1">
    <property type="nucleotide sequence ID" value="NZ_BAABJP010000015.1"/>
</dbReference>
<feature type="transmembrane region" description="Helical" evidence="1">
    <location>
        <begin position="74"/>
        <end position="95"/>
    </location>
</feature>
<evidence type="ECO:0000313" key="3">
    <source>
        <dbReference type="Proteomes" id="UP001428817"/>
    </source>
</evidence>
<name>A0ABP9Q9X2_9PSEU</name>
<keyword evidence="3" id="KW-1185">Reference proteome</keyword>
<keyword evidence="1" id="KW-1133">Transmembrane helix</keyword>
<gene>
    <name evidence="2" type="ORF">GCM10023321_36860</name>
</gene>
<feature type="transmembrane region" description="Helical" evidence="1">
    <location>
        <begin position="6"/>
        <end position="25"/>
    </location>
</feature>
<dbReference type="Proteomes" id="UP001428817">
    <property type="component" value="Unassembled WGS sequence"/>
</dbReference>
<evidence type="ECO:0000313" key="2">
    <source>
        <dbReference type="EMBL" id="GAA5157915.1"/>
    </source>
</evidence>
<sequence>MAATGWIVGYQLLSAALVLGGLVYLLRRRDPLYLGLYLGSAVGGGVFEWIFDTRWYFNLTTDERLLPLWRIDGVPAPLAMIFFYTFFFGIPLVVLMEHADTLFARFGRRGCYLGLALVAAVGVLAFESFNTSVIGAYAYHQRPEFLLLGMPWSNLWFSPLIFCFAFWGALRARDLLRAAPARSTALALGFAVLVTAYFAAATLNGIWYALAAPWTESGRPF</sequence>
<accession>A0ABP9Q9X2</accession>